<feature type="transmembrane region" description="Helical" evidence="9">
    <location>
        <begin position="40"/>
        <end position="67"/>
    </location>
</feature>
<keyword evidence="4 8" id="KW-1003">Cell membrane</keyword>
<feature type="transmembrane region" description="Helical" evidence="9">
    <location>
        <begin position="192"/>
        <end position="210"/>
    </location>
</feature>
<feature type="transmembrane region" description="Helical" evidence="9">
    <location>
        <begin position="12"/>
        <end position="33"/>
    </location>
</feature>
<reference evidence="11" key="1">
    <citation type="submission" date="2020-07" db="EMBL/GenBank/DDBJ databases">
        <title>Complete genome sequencing of Clostridia bacterium strain 12CBH8.</title>
        <authorList>
            <person name="Sakamoto M."/>
            <person name="Murakami T."/>
            <person name="Mori H."/>
        </authorList>
    </citation>
    <scope>NUCLEOTIDE SEQUENCE [LARGE SCALE GENOMIC DNA]</scope>
    <source>
        <strain evidence="11">12CBH8</strain>
    </source>
</reference>
<evidence type="ECO:0000256" key="9">
    <source>
        <dbReference type="SAM" id="Phobius"/>
    </source>
</evidence>
<protein>
    <recommendedName>
        <fullName evidence="8">Riboflavin transporter</fullName>
    </recommendedName>
</protein>
<evidence type="ECO:0000256" key="6">
    <source>
        <dbReference type="ARBA" id="ARBA00022989"/>
    </source>
</evidence>
<gene>
    <name evidence="10" type="ORF">C12CBH8_04210</name>
</gene>
<dbReference type="InterPro" id="IPR024529">
    <property type="entry name" value="ECF_trnsprt_substrate-spec"/>
</dbReference>
<accession>A0A7I8D246</accession>
<feature type="transmembrane region" description="Helical" evidence="9">
    <location>
        <begin position="73"/>
        <end position="94"/>
    </location>
</feature>
<evidence type="ECO:0000313" key="11">
    <source>
        <dbReference type="Proteomes" id="UP000593890"/>
    </source>
</evidence>
<dbReference type="GO" id="GO:0032217">
    <property type="term" value="F:riboflavin transmembrane transporter activity"/>
    <property type="evidence" value="ECO:0007669"/>
    <property type="project" value="UniProtKB-UniRule"/>
</dbReference>
<feature type="transmembrane region" description="Helical" evidence="9">
    <location>
        <begin position="145"/>
        <end position="165"/>
    </location>
</feature>
<evidence type="ECO:0000256" key="5">
    <source>
        <dbReference type="ARBA" id="ARBA00022692"/>
    </source>
</evidence>
<keyword evidence="11" id="KW-1185">Reference proteome</keyword>
<dbReference type="Proteomes" id="UP000593890">
    <property type="component" value="Chromosome"/>
</dbReference>
<comment type="subcellular location">
    <subcellularLocation>
        <location evidence="1">Cell membrane</location>
        <topology evidence="1">Multi-pass membrane protein</topology>
    </subcellularLocation>
</comment>
<dbReference type="KEGG" id="sman:C12CBH8_04210"/>
<organism evidence="10 11">
    <name type="scientific">Solibaculum mannosilyticum</name>
    <dbReference type="NCBI Taxonomy" id="2780922"/>
    <lineage>
        <taxon>Bacteria</taxon>
        <taxon>Bacillati</taxon>
        <taxon>Bacillota</taxon>
        <taxon>Clostridia</taxon>
        <taxon>Eubacteriales</taxon>
        <taxon>Oscillospiraceae</taxon>
        <taxon>Solibaculum</taxon>
    </lineage>
</organism>
<keyword evidence="6 9" id="KW-1133">Transmembrane helix</keyword>
<comment type="function">
    <text evidence="8">Probably a riboflavin-binding protein that interacts with the energy-coupling factor (ECF) ABC-transporter complex.</text>
</comment>
<dbReference type="InterPro" id="IPR025720">
    <property type="entry name" value="RibU"/>
</dbReference>
<evidence type="ECO:0000256" key="7">
    <source>
        <dbReference type="ARBA" id="ARBA00023136"/>
    </source>
</evidence>
<proteinExistence type="inferred from homology"/>
<evidence type="ECO:0000256" key="4">
    <source>
        <dbReference type="ARBA" id="ARBA00022475"/>
    </source>
</evidence>
<name>A0A7I8D246_9FIRM</name>
<dbReference type="Gene3D" id="1.10.1760.20">
    <property type="match status" value="1"/>
</dbReference>
<sequence length="214" mass="23311">MNSRTKKITTTAILCAITYVVMAVGRVPVVLFLKYDPSDIIVTLGGLIWGPMTSCIVAIVVAMIEMITVSDTGILGCIMNIVQSLSFACTVAVIYKKKRTLSGAVIGLVSGCIISTAVMMLWNYLITPLYMGYPREAVVELLLPAFLPFNLLKGGLNAAFTYLLYRPVTAALRKSGYISTAEREQRTRHTGLFLLAIMIAITCILFILAMNGMI</sequence>
<evidence type="ECO:0000256" key="2">
    <source>
        <dbReference type="ARBA" id="ARBA00005540"/>
    </source>
</evidence>
<dbReference type="PIRSF" id="PIRSF037778">
    <property type="entry name" value="UCP037778_transp_RibU"/>
    <property type="match status" value="1"/>
</dbReference>
<dbReference type="GO" id="GO:0005886">
    <property type="term" value="C:plasma membrane"/>
    <property type="evidence" value="ECO:0007669"/>
    <property type="project" value="UniProtKB-SubCell"/>
</dbReference>
<dbReference type="EMBL" id="AP023321">
    <property type="protein sequence ID" value="BCI59782.1"/>
    <property type="molecule type" value="Genomic_DNA"/>
</dbReference>
<evidence type="ECO:0000256" key="1">
    <source>
        <dbReference type="ARBA" id="ARBA00004651"/>
    </source>
</evidence>
<dbReference type="Pfam" id="PF12822">
    <property type="entry name" value="ECF_trnsprt"/>
    <property type="match status" value="1"/>
</dbReference>
<evidence type="ECO:0000256" key="8">
    <source>
        <dbReference type="PIRNR" id="PIRNR037778"/>
    </source>
</evidence>
<keyword evidence="5 9" id="KW-0812">Transmembrane</keyword>
<comment type="similarity">
    <text evidence="2 8">Belongs to the prokaryotic riboflavin transporter (P-RFT) (TC 2.A.87) family.</text>
</comment>
<dbReference type="PANTHER" id="PTHR38438:SF1">
    <property type="entry name" value="RIBOFLAVIN TRANSPORTER RIBU"/>
    <property type="match status" value="1"/>
</dbReference>
<feature type="transmembrane region" description="Helical" evidence="9">
    <location>
        <begin position="101"/>
        <end position="125"/>
    </location>
</feature>
<evidence type="ECO:0000313" key="10">
    <source>
        <dbReference type="EMBL" id="BCI59782.1"/>
    </source>
</evidence>
<dbReference type="AlphaFoldDB" id="A0A7I8D246"/>
<keyword evidence="3 8" id="KW-0813">Transport</keyword>
<dbReference type="RefSeq" id="WP_215533434.1">
    <property type="nucleotide sequence ID" value="NZ_AP023321.1"/>
</dbReference>
<evidence type="ECO:0000256" key="3">
    <source>
        <dbReference type="ARBA" id="ARBA00022448"/>
    </source>
</evidence>
<keyword evidence="7 8" id="KW-0472">Membrane</keyword>
<dbReference type="PANTHER" id="PTHR38438">
    <property type="entry name" value="RIBOFLAVIN TRANSPORTER RIBU"/>
    <property type="match status" value="1"/>
</dbReference>